<gene>
    <name evidence="2" type="ORF">HNR61_000474</name>
</gene>
<dbReference type="InterPro" id="IPR000086">
    <property type="entry name" value="NUDIX_hydrolase_dom"/>
</dbReference>
<proteinExistence type="predicted"/>
<dbReference type="RefSeq" id="WP_312897731.1">
    <property type="nucleotide sequence ID" value="NZ_BAAALP010000006.1"/>
</dbReference>
<dbReference type="CDD" id="cd03674">
    <property type="entry name" value="NUDIX_Hydrolase"/>
    <property type="match status" value="1"/>
</dbReference>
<organism evidence="2 3">
    <name type="scientific">Actinomadura namibiensis</name>
    <dbReference type="NCBI Taxonomy" id="182080"/>
    <lineage>
        <taxon>Bacteria</taxon>
        <taxon>Bacillati</taxon>
        <taxon>Actinomycetota</taxon>
        <taxon>Actinomycetes</taxon>
        <taxon>Streptosporangiales</taxon>
        <taxon>Thermomonosporaceae</taxon>
        <taxon>Actinomadura</taxon>
    </lineage>
</organism>
<dbReference type="SUPFAM" id="SSF55811">
    <property type="entry name" value="Nudix"/>
    <property type="match status" value="1"/>
</dbReference>
<dbReference type="AlphaFoldDB" id="A0A7W3LIQ6"/>
<keyword evidence="3" id="KW-1185">Reference proteome</keyword>
<comment type="caution">
    <text evidence="2">The sequence shown here is derived from an EMBL/GenBank/DDBJ whole genome shotgun (WGS) entry which is preliminary data.</text>
</comment>
<evidence type="ECO:0000259" key="1">
    <source>
        <dbReference type="PROSITE" id="PS51462"/>
    </source>
</evidence>
<reference evidence="2 3" key="1">
    <citation type="submission" date="2020-08" db="EMBL/GenBank/DDBJ databases">
        <title>Genomic Encyclopedia of Type Strains, Phase IV (KMG-IV): sequencing the most valuable type-strain genomes for metagenomic binning, comparative biology and taxonomic classification.</title>
        <authorList>
            <person name="Goeker M."/>
        </authorList>
    </citation>
    <scope>NUCLEOTIDE SEQUENCE [LARGE SCALE GENOMIC DNA]</scope>
    <source>
        <strain evidence="2 3">DSM 44197</strain>
    </source>
</reference>
<name>A0A7W3LIQ6_ACTNM</name>
<dbReference type="Gene3D" id="3.90.79.10">
    <property type="entry name" value="Nucleoside Triphosphate Pyrophosphohydrolase"/>
    <property type="match status" value="1"/>
</dbReference>
<protein>
    <submittedName>
        <fullName evidence="2">8-oxo-dGTP pyrophosphatase MutT (NUDIX family)</fullName>
    </submittedName>
</protein>
<evidence type="ECO:0000313" key="3">
    <source>
        <dbReference type="Proteomes" id="UP000572680"/>
    </source>
</evidence>
<accession>A0A7W3LIQ6</accession>
<feature type="domain" description="Nudix hydrolase" evidence="1">
    <location>
        <begin position="53"/>
        <end position="184"/>
    </location>
</feature>
<dbReference type="PROSITE" id="PS51462">
    <property type="entry name" value="NUDIX"/>
    <property type="match status" value="1"/>
</dbReference>
<evidence type="ECO:0000313" key="2">
    <source>
        <dbReference type="EMBL" id="MBA8948876.1"/>
    </source>
</evidence>
<dbReference type="InterPro" id="IPR015797">
    <property type="entry name" value="NUDIX_hydrolase-like_dom_sf"/>
</dbReference>
<dbReference type="EMBL" id="JACJIA010000001">
    <property type="protein sequence ID" value="MBA8948876.1"/>
    <property type="molecule type" value="Genomic_DNA"/>
</dbReference>
<sequence>MTAGLTAAGTLHADAVRVLTAWDAPDAAQDALRREFLAHLAAHPDGVYRACAPGHITASALVLDATGTRVLLTLHRKIKAWLQLGGHCEPGDASLAAAALREATEESGVADLTLRPEPARLDRHRVHCHPGGSWHLDVQYVAVAPPGAVHRISDESDDLRWFPADALPEPTDEAVRNLVAAATSR</sequence>
<dbReference type="Proteomes" id="UP000572680">
    <property type="component" value="Unassembled WGS sequence"/>
</dbReference>
<dbReference type="Pfam" id="PF00293">
    <property type="entry name" value="NUDIX"/>
    <property type="match status" value="1"/>
</dbReference>